<reference evidence="11 12" key="1">
    <citation type="submission" date="2024-05" db="EMBL/GenBank/DDBJ databases">
        <title>A draft genome resource for the thread blight pathogen Marasmius tenuissimus strain MS-2.</title>
        <authorList>
            <person name="Yulfo-Soto G.E."/>
            <person name="Baruah I.K."/>
            <person name="Amoako-Attah I."/>
            <person name="Bukari Y."/>
            <person name="Meinhardt L.W."/>
            <person name="Bailey B.A."/>
            <person name="Cohen S.P."/>
        </authorList>
    </citation>
    <scope>NUCLEOTIDE SEQUENCE [LARGE SCALE GENOMIC DNA]</scope>
    <source>
        <strain evidence="11 12">MS-2</strain>
    </source>
</reference>
<evidence type="ECO:0000256" key="10">
    <source>
        <dbReference type="SAM" id="MobiDB-lite"/>
    </source>
</evidence>
<comment type="caution">
    <text evidence="11">The sequence shown here is derived from an EMBL/GenBank/DDBJ whole genome shotgun (WGS) entry which is preliminary data.</text>
</comment>
<evidence type="ECO:0000256" key="3">
    <source>
        <dbReference type="ARBA" id="ARBA00018504"/>
    </source>
</evidence>
<feature type="region of interest" description="Disordered" evidence="10">
    <location>
        <begin position="122"/>
        <end position="185"/>
    </location>
</feature>
<evidence type="ECO:0000256" key="9">
    <source>
        <dbReference type="RuleBase" id="RU368022"/>
    </source>
</evidence>
<keyword evidence="7 9" id="KW-0804">Transcription</keyword>
<comment type="subunit">
    <text evidence="9">Component of the NuA4 histone acetyltransferase complex.</text>
</comment>
<gene>
    <name evidence="11" type="primary">EAF6</name>
    <name evidence="11" type="ORF">AAF712_003113</name>
</gene>
<comment type="similarity">
    <text evidence="2 9">Belongs to the EAF6 family.</text>
</comment>
<dbReference type="Pfam" id="PF09340">
    <property type="entry name" value="NuA4"/>
    <property type="match status" value="1"/>
</dbReference>
<dbReference type="Proteomes" id="UP001437256">
    <property type="component" value="Unassembled WGS sequence"/>
</dbReference>
<evidence type="ECO:0000256" key="7">
    <source>
        <dbReference type="ARBA" id="ARBA00023163"/>
    </source>
</evidence>
<accession>A0ABR3A9Z7</accession>
<dbReference type="EMBL" id="JBBXMP010000010">
    <property type="protein sequence ID" value="KAL0069843.1"/>
    <property type="molecule type" value="Genomic_DNA"/>
</dbReference>
<proteinExistence type="inferred from homology"/>
<evidence type="ECO:0000256" key="2">
    <source>
        <dbReference type="ARBA" id="ARBA00010916"/>
    </source>
</evidence>
<feature type="compositionally biased region" description="Polar residues" evidence="10">
    <location>
        <begin position="125"/>
        <end position="137"/>
    </location>
</feature>
<evidence type="ECO:0000256" key="6">
    <source>
        <dbReference type="ARBA" id="ARBA00023054"/>
    </source>
</evidence>
<sequence length="185" mass="20874">MADDDKARYLALKKELLAAIPKKRNLDKKLAQLETQIYNIEGTYLTETAAHSGGNVIQGFENYLKNQTTARRRIDAAEHDRLFSTSSLTFQKSLELMADEEGINTEDYSKQPTPGVTTVIVPPASKTQELTTAQQNKLVRDKEYQRKRRASQRKSTETGSDEESTASISTSSRRATKRQRMAEDD</sequence>
<keyword evidence="5 9" id="KW-0805">Transcription regulation</keyword>
<keyword evidence="8 9" id="KW-0539">Nucleus</keyword>
<evidence type="ECO:0000256" key="8">
    <source>
        <dbReference type="ARBA" id="ARBA00023242"/>
    </source>
</evidence>
<dbReference type="InterPro" id="IPR015418">
    <property type="entry name" value="Eaf6"/>
</dbReference>
<keyword evidence="6" id="KW-0175">Coiled coil</keyword>
<evidence type="ECO:0000313" key="11">
    <source>
        <dbReference type="EMBL" id="KAL0069843.1"/>
    </source>
</evidence>
<keyword evidence="12" id="KW-1185">Reference proteome</keyword>
<dbReference type="PANTHER" id="PTHR13476">
    <property type="entry name" value="CHROMATIN MODIFICATION-RELATED PROTEIN MEAF6"/>
    <property type="match status" value="1"/>
</dbReference>
<protein>
    <recommendedName>
        <fullName evidence="3 9">Chromatin modification-related protein EAF6</fullName>
    </recommendedName>
</protein>
<keyword evidence="4 9" id="KW-0156">Chromatin regulator</keyword>
<evidence type="ECO:0000313" key="12">
    <source>
        <dbReference type="Proteomes" id="UP001437256"/>
    </source>
</evidence>
<evidence type="ECO:0000256" key="4">
    <source>
        <dbReference type="ARBA" id="ARBA00022853"/>
    </source>
</evidence>
<name>A0ABR3A9Z7_9AGAR</name>
<evidence type="ECO:0000256" key="1">
    <source>
        <dbReference type="ARBA" id="ARBA00004123"/>
    </source>
</evidence>
<organism evidence="11 12">
    <name type="scientific">Marasmius tenuissimus</name>
    <dbReference type="NCBI Taxonomy" id="585030"/>
    <lineage>
        <taxon>Eukaryota</taxon>
        <taxon>Fungi</taxon>
        <taxon>Dikarya</taxon>
        <taxon>Basidiomycota</taxon>
        <taxon>Agaricomycotina</taxon>
        <taxon>Agaricomycetes</taxon>
        <taxon>Agaricomycetidae</taxon>
        <taxon>Agaricales</taxon>
        <taxon>Marasmiineae</taxon>
        <taxon>Marasmiaceae</taxon>
        <taxon>Marasmius</taxon>
    </lineage>
</organism>
<keyword evidence="9" id="KW-0234">DNA repair</keyword>
<comment type="function">
    <text evidence="9">Component of the NuA4 histone acetyltransferase complex which is involved in transcriptional activation of selected genes principally by acetylation of nucleosomal histone H4 and H2A. The NuA4 complex is also involved in DNA repair.</text>
</comment>
<evidence type="ECO:0000256" key="5">
    <source>
        <dbReference type="ARBA" id="ARBA00023015"/>
    </source>
</evidence>
<keyword evidence="9" id="KW-0227">DNA damage</keyword>
<comment type="subcellular location">
    <subcellularLocation>
        <location evidence="1 9">Nucleus</location>
    </subcellularLocation>
</comment>